<organism evidence="2 3">
    <name type="scientific">Citrus x changshan-huyou</name>
    <dbReference type="NCBI Taxonomy" id="2935761"/>
    <lineage>
        <taxon>Eukaryota</taxon>
        <taxon>Viridiplantae</taxon>
        <taxon>Streptophyta</taxon>
        <taxon>Embryophyta</taxon>
        <taxon>Tracheophyta</taxon>
        <taxon>Spermatophyta</taxon>
        <taxon>Magnoliopsida</taxon>
        <taxon>eudicotyledons</taxon>
        <taxon>Gunneridae</taxon>
        <taxon>Pentapetalae</taxon>
        <taxon>rosids</taxon>
        <taxon>malvids</taxon>
        <taxon>Sapindales</taxon>
        <taxon>Rutaceae</taxon>
        <taxon>Aurantioideae</taxon>
        <taxon>Citrus</taxon>
    </lineage>
</organism>
<dbReference type="AlphaFoldDB" id="A0AAP0N1X9"/>
<sequence length="154" mass="17682">MRIDVRRRSETLYSIFELRKPINTNLRITVFGTCSIISLALVAAEHIFNVEKRKLAAAGIELDGWTMQCHVYVPQLALGPSCLLDEAGQRTATAHWLTKERTNWERELKWGFQFLMLLEAAGTLDPVSLWKARLEFDHIVLIDLHTSVRKHRVG</sequence>
<keyword evidence="1" id="KW-1133">Transmembrane helix</keyword>
<evidence type="ECO:0000313" key="2">
    <source>
        <dbReference type="EMBL" id="KAK9224197.1"/>
    </source>
</evidence>
<protein>
    <submittedName>
        <fullName evidence="2">Uncharacterized protein</fullName>
    </submittedName>
</protein>
<reference evidence="2 3" key="1">
    <citation type="submission" date="2024-05" db="EMBL/GenBank/DDBJ databases">
        <title>Haplotype-resolved chromosome-level genome assembly of Huyou (Citrus changshanensis).</title>
        <authorList>
            <person name="Miao C."/>
            <person name="Chen W."/>
            <person name="Wu Y."/>
            <person name="Wang L."/>
            <person name="Zhao S."/>
            <person name="Grierson D."/>
            <person name="Xu C."/>
            <person name="Chen K."/>
        </authorList>
    </citation>
    <scope>NUCLEOTIDE SEQUENCE [LARGE SCALE GENOMIC DNA]</scope>
    <source>
        <strain evidence="2">01-14</strain>
        <tissue evidence="2">Leaf</tissue>
    </source>
</reference>
<keyword evidence="3" id="KW-1185">Reference proteome</keyword>
<dbReference type="EMBL" id="JBCGBO010000002">
    <property type="protein sequence ID" value="KAK9224197.1"/>
    <property type="molecule type" value="Genomic_DNA"/>
</dbReference>
<keyword evidence="1" id="KW-0472">Membrane</keyword>
<name>A0AAP0N1X9_9ROSI</name>
<proteinExistence type="predicted"/>
<gene>
    <name evidence="2" type="ORF">WN944_012647</name>
</gene>
<evidence type="ECO:0000313" key="3">
    <source>
        <dbReference type="Proteomes" id="UP001428341"/>
    </source>
</evidence>
<evidence type="ECO:0000256" key="1">
    <source>
        <dbReference type="SAM" id="Phobius"/>
    </source>
</evidence>
<feature type="transmembrane region" description="Helical" evidence="1">
    <location>
        <begin position="26"/>
        <end position="44"/>
    </location>
</feature>
<keyword evidence="1" id="KW-0812">Transmembrane</keyword>
<dbReference type="Proteomes" id="UP001428341">
    <property type="component" value="Unassembled WGS sequence"/>
</dbReference>
<accession>A0AAP0N1X9</accession>
<comment type="caution">
    <text evidence="2">The sequence shown here is derived from an EMBL/GenBank/DDBJ whole genome shotgun (WGS) entry which is preliminary data.</text>
</comment>